<evidence type="ECO:0000313" key="1">
    <source>
        <dbReference type="EMBL" id="ABS61937.1"/>
    </source>
</evidence>
<dbReference type="eggNOG" id="COG0433">
    <property type="taxonomic scope" value="Bacteria"/>
</dbReference>
<dbReference type="KEGG" id="pla:Plav_0314"/>
<keyword evidence="2" id="KW-1185">Reference proteome</keyword>
<sequence length="425" mass="47240">MPGRASAPCGTCKIALLLVPLPVPDNALMKRSPDISYFAQTNFRNDRRAFGIKQDDRHSHVYAIGKTGTGKTTFLETLARGDIDAGRGFALIDPHGDLAERVAAYACDVRPGDLVYLNVPDPAQPFGYNPLKRVPLDRVPLAVSGLMEALKKHWSDAWGVRMEHVLRNVLFALLEHGHAKLDDVLRMLNDKTYRQQVAGALVNEPVRNFWKKEFEQYSWRYRADATAPIQNKIGAFLADPTLRRILTEPKEMLRFRRLMDDGKIVVVNLARGKIGDDSAALLGSLLVTTIGLAAFSRADISEAKRLPFFLYMDEFQTFTTLSIAGMISELRKYRVGLVLANQHLHQLDPDVAHSVLGNAGTLVSFRIGPHDAALLAREFAPRFDMLDLMNLPNHRIYLKLMIDGMPSQPFSATTLSPGGTKAIQG</sequence>
<dbReference type="SUPFAM" id="SSF52540">
    <property type="entry name" value="P-loop containing nucleoside triphosphate hydrolases"/>
    <property type="match status" value="1"/>
</dbReference>
<protein>
    <submittedName>
        <fullName evidence="1">Uncharacterized protein</fullName>
    </submittedName>
</protein>
<dbReference type="CDD" id="cd01127">
    <property type="entry name" value="TrwB_TraG_TraD_VirD4"/>
    <property type="match status" value="1"/>
</dbReference>
<dbReference type="InterPro" id="IPR051162">
    <property type="entry name" value="T4SS_component"/>
</dbReference>
<dbReference type="AlphaFoldDB" id="A7HPV4"/>
<evidence type="ECO:0000313" key="2">
    <source>
        <dbReference type="Proteomes" id="UP000006377"/>
    </source>
</evidence>
<name>A7HPV4_PARL1</name>
<dbReference type="EMBL" id="CP000774">
    <property type="protein sequence ID" value="ABS61937.1"/>
    <property type="molecule type" value="Genomic_DNA"/>
</dbReference>
<dbReference type="STRING" id="402881.Plav_0314"/>
<dbReference type="PANTHER" id="PTHR30121:SF11">
    <property type="entry name" value="AAA+ ATPASE DOMAIN-CONTAINING PROTEIN"/>
    <property type="match status" value="1"/>
</dbReference>
<dbReference type="InterPro" id="IPR027417">
    <property type="entry name" value="P-loop_NTPase"/>
</dbReference>
<accession>A7HPV4</accession>
<reference evidence="1 2" key="1">
    <citation type="journal article" date="2011" name="Stand. Genomic Sci.">
        <title>Complete genome sequence of Parvibaculum lavamentivorans type strain (DS-1(T)).</title>
        <authorList>
            <person name="Schleheck D."/>
            <person name="Weiss M."/>
            <person name="Pitluck S."/>
            <person name="Bruce D."/>
            <person name="Land M.L."/>
            <person name="Han S."/>
            <person name="Saunders E."/>
            <person name="Tapia R."/>
            <person name="Detter C."/>
            <person name="Brettin T."/>
            <person name="Han J."/>
            <person name="Woyke T."/>
            <person name="Goodwin L."/>
            <person name="Pennacchio L."/>
            <person name="Nolan M."/>
            <person name="Cook A.M."/>
            <person name="Kjelleberg S."/>
            <person name="Thomas T."/>
        </authorList>
    </citation>
    <scope>NUCLEOTIDE SEQUENCE [LARGE SCALE GENOMIC DNA]</scope>
    <source>
        <strain evidence="2">DS-1 / DSM 13023 / NCIMB 13966</strain>
    </source>
</reference>
<gene>
    <name evidence="1" type="ordered locus">Plav_0314</name>
</gene>
<dbReference type="Proteomes" id="UP000006377">
    <property type="component" value="Chromosome"/>
</dbReference>
<dbReference type="Gene3D" id="3.40.50.300">
    <property type="entry name" value="P-loop containing nucleotide triphosphate hydrolases"/>
    <property type="match status" value="2"/>
</dbReference>
<proteinExistence type="predicted"/>
<organism evidence="1 2">
    <name type="scientific">Parvibaculum lavamentivorans (strain DS-1 / DSM 13023 / NCIMB 13966)</name>
    <dbReference type="NCBI Taxonomy" id="402881"/>
    <lineage>
        <taxon>Bacteria</taxon>
        <taxon>Pseudomonadati</taxon>
        <taxon>Pseudomonadota</taxon>
        <taxon>Alphaproteobacteria</taxon>
        <taxon>Hyphomicrobiales</taxon>
        <taxon>Parvibaculaceae</taxon>
        <taxon>Parvibaculum</taxon>
    </lineage>
</organism>
<dbReference type="OrthoDB" id="9806951at2"/>
<dbReference type="HOGENOM" id="CLU_713487_0_0_5"/>
<dbReference type="PANTHER" id="PTHR30121">
    <property type="entry name" value="UNCHARACTERIZED PROTEIN YJGR-RELATED"/>
    <property type="match status" value="1"/>
</dbReference>